<name>A0A9C7CZP6_9BURK</name>
<dbReference type="PROSITE" id="PS51186">
    <property type="entry name" value="GNAT"/>
    <property type="match status" value="1"/>
</dbReference>
<dbReference type="InterPro" id="IPR016181">
    <property type="entry name" value="Acyl_CoA_acyltransferase"/>
</dbReference>
<keyword evidence="1" id="KW-0808">Transferase</keyword>
<evidence type="ECO:0000256" key="1">
    <source>
        <dbReference type="ARBA" id="ARBA00022679"/>
    </source>
</evidence>
<dbReference type="EMBL" id="AP026974">
    <property type="protein sequence ID" value="BDT78730.1"/>
    <property type="molecule type" value="Genomic_DNA"/>
</dbReference>
<dbReference type="Pfam" id="PF13673">
    <property type="entry name" value="Acetyltransf_10"/>
    <property type="match status" value="1"/>
</dbReference>
<sequence>MEILLKSWKEAEVDAFLVRQEVFILEQGVPAELELDELDSSAAHVLAYQDAHCIGTGRLVNLSAKQAQIGRMAVLAKFRGKGIGKQILQKLVDQAASQGVREIILHSQVSAIPFYGKLGFQAQGDVYEEAGIPHRNMMLTLANPD</sequence>
<organism evidence="4">
    <name type="scientific">Polynucleobacter yangtzensis</name>
    <dbReference type="NCBI Taxonomy" id="1743159"/>
    <lineage>
        <taxon>Bacteria</taxon>
        <taxon>Pseudomonadati</taxon>
        <taxon>Pseudomonadota</taxon>
        <taxon>Betaproteobacteria</taxon>
        <taxon>Burkholderiales</taxon>
        <taxon>Burkholderiaceae</taxon>
        <taxon>Polynucleobacter</taxon>
    </lineage>
</organism>
<keyword evidence="2" id="KW-0012">Acyltransferase</keyword>
<evidence type="ECO:0000313" key="4">
    <source>
        <dbReference type="EMBL" id="BDT76877.1"/>
    </source>
</evidence>
<protein>
    <submittedName>
        <fullName evidence="4">GNAT family N-acetyltransferase</fullName>
    </submittedName>
</protein>
<dbReference type="Proteomes" id="UP001211097">
    <property type="component" value="Chromosome"/>
</dbReference>
<dbReference type="InterPro" id="IPR000182">
    <property type="entry name" value="GNAT_dom"/>
</dbReference>
<accession>A0A9C7CZP6</accession>
<evidence type="ECO:0000256" key="2">
    <source>
        <dbReference type="ARBA" id="ARBA00023315"/>
    </source>
</evidence>
<dbReference type="InterPro" id="IPR050832">
    <property type="entry name" value="Bact_Acetyltransf"/>
</dbReference>
<feature type="domain" description="N-acetyltransferase" evidence="3">
    <location>
        <begin position="1"/>
        <end position="142"/>
    </location>
</feature>
<evidence type="ECO:0000313" key="6">
    <source>
        <dbReference type="Proteomes" id="UP001211204"/>
    </source>
</evidence>
<dbReference type="Proteomes" id="UP001211204">
    <property type="component" value="Chromosome"/>
</dbReference>
<dbReference type="CDD" id="cd04301">
    <property type="entry name" value="NAT_SF"/>
    <property type="match status" value="1"/>
</dbReference>
<gene>
    <name evidence="4" type="ORF">PKF023_06800</name>
    <name evidence="5" type="ORF">PKF032_06180</name>
</gene>
<dbReference type="EMBL" id="AP026973">
    <property type="protein sequence ID" value="BDT76877.1"/>
    <property type="molecule type" value="Genomic_DNA"/>
</dbReference>
<dbReference type="SUPFAM" id="SSF55729">
    <property type="entry name" value="Acyl-CoA N-acyltransferases (Nat)"/>
    <property type="match status" value="1"/>
</dbReference>
<proteinExistence type="predicted"/>
<dbReference type="RefSeq" id="WP_281743281.1">
    <property type="nucleotide sequence ID" value="NZ_AP026973.1"/>
</dbReference>
<dbReference type="KEGG" id="pyt:PKF023_06800"/>
<dbReference type="PANTHER" id="PTHR43877">
    <property type="entry name" value="AMINOALKYLPHOSPHONATE N-ACETYLTRANSFERASE-RELATED-RELATED"/>
    <property type="match status" value="1"/>
</dbReference>
<dbReference type="GO" id="GO:0016747">
    <property type="term" value="F:acyltransferase activity, transferring groups other than amino-acyl groups"/>
    <property type="evidence" value="ECO:0007669"/>
    <property type="project" value="InterPro"/>
</dbReference>
<dbReference type="Gene3D" id="3.40.630.30">
    <property type="match status" value="1"/>
</dbReference>
<evidence type="ECO:0000313" key="5">
    <source>
        <dbReference type="EMBL" id="BDT78730.1"/>
    </source>
</evidence>
<evidence type="ECO:0000259" key="3">
    <source>
        <dbReference type="PROSITE" id="PS51186"/>
    </source>
</evidence>
<reference evidence="4 6" key="1">
    <citation type="submission" date="2022-11" db="EMBL/GenBank/DDBJ databases">
        <title>Complete Genome Sequences of three Polynucleobacter sp. Subcluster PnecC Strains KF022, KF023, and KF032 Isolated from a Shallow Eutrophic Lake in Japan.</title>
        <authorList>
            <person name="Ogata Y."/>
            <person name="Watanabe K."/>
            <person name="Takemine S."/>
            <person name="Shindo C."/>
            <person name="Kurokawa R."/>
            <person name="Suda W."/>
        </authorList>
    </citation>
    <scope>NUCLEOTIDE SEQUENCE</scope>
    <source>
        <strain evidence="4">KF023</strain>
        <strain evidence="5 6">KF032</strain>
    </source>
</reference>
<dbReference type="AlphaFoldDB" id="A0A9C7CZP6"/>
<keyword evidence="6" id="KW-1185">Reference proteome</keyword>